<proteinExistence type="predicted"/>
<keyword evidence="1" id="KW-0472">Membrane</keyword>
<reference evidence="2 3" key="1">
    <citation type="journal article" date="2021" name="Elife">
        <title>Chloroplast acquisition without the gene transfer in kleptoplastic sea slugs, Plakobranchus ocellatus.</title>
        <authorList>
            <person name="Maeda T."/>
            <person name="Takahashi S."/>
            <person name="Yoshida T."/>
            <person name="Shimamura S."/>
            <person name="Takaki Y."/>
            <person name="Nagai Y."/>
            <person name="Toyoda A."/>
            <person name="Suzuki Y."/>
            <person name="Arimoto A."/>
            <person name="Ishii H."/>
            <person name="Satoh N."/>
            <person name="Nishiyama T."/>
            <person name="Hasebe M."/>
            <person name="Maruyama T."/>
            <person name="Minagawa J."/>
            <person name="Obokata J."/>
            <person name="Shigenobu S."/>
        </authorList>
    </citation>
    <scope>NUCLEOTIDE SEQUENCE [LARGE SCALE GENOMIC DNA]</scope>
</reference>
<dbReference type="Proteomes" id="UP000762676">
    <property type="component" value="Unassembled WGS sequence"/>
</dbReference>
<sequence length="271" mass="30007">MQAELLTVQADVRTVSAELEKTSRTDTRYIDLVKREHEALLVEKEMTNKIKVLDKAERDFFALLSAALRESHEKERSRAEKTKYWSIIGSIIGAIIGIVGSTVNNMRRMKELRAIVSESGENTAEYKNLVTKALQSASDQTSKVEEFLNSLSLSQGLPAANYSVLSNQNTLLKPNVEDLMKSTDSIIKELDRQSNHLSSQLQEISKVIGVSRAQEDISHVVYTGPEVESLLSKTEETLQKTMEKNVIASIVVSSCVTIGVGLVAFVFRGSS</sequence>
<protein>
    <submittedName>
        <fullName evidence="2">Coiled-coil domain-containing protein 51</fullName>
    </submittedName>
</protein>
<feature type="transmembrane region" description="Helical" evidence="1">
    <location>
        <begin position="84"/>
        <end position="103"/>
    </location>
</feature>
<keyword evidence="1" id="KW-1133">Transmembrane helix</keyword>
<accession>A0AAV4I745</accession>
<evidence type="ECO:0000313" key="2">
    <source>
        <dbReference type="EMBL" id="GFS05735.1"/>
    </source>
</evidence>
<feature type="transmembrane region" description="Helical" evidence="1">
    <location>
        <begin position="246"/>
        <end position="267"/>
    </location>
</feature>
<evidence type="ECO:0000313" key="3">
    <source>
        <dbReference type="Proteomes" id="UP000762676"/>
    </source>
</evidence>
<organism evidence="2 3">
    <name type="scientific">Elysia marginata</name>
    <dbReference type="NCBI Taxonomy" id="1093978"/>
    <lineage>
        <taxon>Eukaryota</taxon>
        <taxon>Metazoa</taxon>
        <taxon>Spiralia</taxon>
        <taxon>Lophotrochozoa</taxon>
        <taxon>Mollusca</taxon>
        <taxon>Gastropoda</taxon>
        <taxon>Heterobranchia</taxon>
        <taxon>Euthyneura</taxon>
        <taxon>Panpulmonata</taxon>
        <taxon>Sacoglossa</taxon>
        <taxon>Placobranchoidea</taxon>
        <taxon>Plakobranchidae</taxon>
        <taxon>Elysia</taxon>
    </lineage>
</organism>
<dbReference type="PANTHER" id="PTHR28624">
    <property type="entry name" value="COILED-COIL DOMAIN-CONTAINING PROTEIN 51"/>
    <property type="match status" value="1"/>
</dbReference>
<comment type="caution">
    <text evidence="2">The sequence shown here is derived from an EMBL/GenBank/DDBJ whole genome shotgun (WGS) entry which is preliminary data.</text>
</comment>
<dbReference type="PANTHER" id="PTHR28624:SF1">
    <property type="entry name" value="MITOCHONDRIAL POTASSIUM CHANNEL"/>
    <property type="match status" value="1"/>
</dbReference>
<keyword evidence="1" id="KW-0812">Transmembrane</keyword>
<dbReference type="AlphaFoldDB" id="A0AAV4I745"/>
<dbReference type="EMBL" id="BMAT01002375">
    <property type="protein sequence ID" value="GFS05735.1"/>
    <property type="molecule type" value="Genomic_DNA"/>
</dbReference>
<evidence type="ECO:0000256" key="1">
    <source>
        <dbReference type="SAM" id="Phobius"/>
    </source>
</evidence>
<dbReference type="InterPro" id="IPR037660">
    <property type="entry name" value="CCDC51"/>
</dbReference>
<gene>
    <name evidence="2" type="ORF">ElyMa_001207600</name>
</gene>
<keyword evidence="3" id="KW-1185">Reference proteome</keyword>
<name>A0AAV4I745_9GAST</name>